<dbReference type="AlphaFoldDB" id="A0A317PIH3"/>
<evidence type="ECO:0000259" key="8">
    <source>
        <dbReference type="Pfam" id="PF01850"/>
    </source>
</evidence>
<evidence type="ECO:0000256" key="1">
    <source>
        <dbReference type="ARBA" id="ARBA00001946"/>
    </source>
</evidence>
<keyword evidence="5" id="KW-0378">Hydrolase</keyword>
<keyword evidence="3" id="KW-0540">Nuclease</keyword>
<evidence type="ECO:0000313" key="9">
    <source>
        <dbReference type="EMBL" id="PWW00134.1"/>
    </source>
</evidence>
<evidence type="ECO:0000256" key="3">
    <source>
        <dbReference type="ARBA" id="ARBA00022722"/>
    </source>
</evidence>
<comment type="cofactor">
    <cofactor evidence="1">
        <name>Mg(2+)</name>
        <dbReference type="ChEBI" id="CHEBI:18420"/>
    </cofactor>
</comment>
<dbReference type="OrthoDB" id="5458135at2"/>
<evidence type="ECO:0000256" key="7">
    <source>
        <dbReference type="ARBA" id="ARBA00038093"/>
    </source>
</evidence>
<evidence type="ECO:0000256" key="2">
    <source>
        <dbReference type="ARBA" id="ARBA00022649"/>
    </source>
</evidence>
<proteinExistence type="inferred from homology"/>
<dbReference type="GO" id="GO:0046872">
    <property type="term" value="F:metal ion binding"/>
    <property type="evidence" value="ECO:0007669"/>
    <property type="project" value="UniProtKB-KW"/>
</dbReference>
<dbReference type="Proteomes" id="UP000246352">
    <property type="component" value="Unassembled WGS sequence"/>
</dbReference>
<feature type="domain" description="PIN" evidence="8">
    <location>
        <begin position="1"/>
        <end position="123"/>
    </location>
</feature>
<evidence type="ECO:0000256" key="5">
    <source>
        <dbReference type="ARBA" id="ARBA00022801"/>
    </source>
</evidence>
<keyword evidence="10" id="KW-1185">Reference proteome</keyword>
<dbReference type="GO" id="GO:0016787">
    <property type="term" value="F:hydrolase activity"/>
    <property type="evidence" value="ECO:0007669"/>
    <property type="project" value="UniProtKB-KW"/>
</dbReference>
<keyword evidence="2" id="KW-1277">Toxin-antitoxin system</keyword>
<gene>
    <name evidence="9" type="ORF">DFR52_103336</name>
</gene>
<evidence type="ECO:0000313" key="10">
    <source>
        <dbReference type="Proteomes" id="UP000246352"/>
    </source>
</evidence>
<sequence>MILDTYVISEFVAVNPSRKVIDWFSSVPEDGLYVPAIVKAEILLGMEFLPDGRRRSILQNFVVNFLIPYEQGRILPFENADAAYYAQVVSERNRQGRPLNGVDAQIAAIALRRGMPIVTRNVRDFEGCGITLINPWEPTS</sequence>
<dbReference type="Gene3D" id="3.40.50.1010">
    <property type="entry name" value="5'-nuclease"/>
    <property type="match status" value="1"/>
</dbReference>
<accession>A0A317PIH3</accession>
<protein>
    <recommendedName>
        <fullName evidence="8">PIN domain-containing protein</fullName>
    </recommendedName>
</protein>
<dbReference type="PANTHER" id="PTHR33653:SF1">
    <property type="entry name" value="RIBONUCLEASE VAPC2"/>
    <property type="match status" value="1"/>
</dbReference>
<dbReference type="RefSeq" id="WP_110032384.1">
    <property type="nucleotide sequence ID" value="NZ_QGTR01000003.1"/>
</dbReference>
<dbReference type="PANTHER" id="PTHR33653">
    <property type="entry name" value="RIBONUCLEASE VAPC2"/>
    <property type="match status" value="1"/>
</dbReference>
<name>A0A317PIH3_9HYPH</name>
<dbReference type="InterPro" id="IPR050556">
    <property type="entry name" value="Type_II_TA_system_RNase"/>
</dbReference>
<keyword evidence="4" id="KW-0479">Metal-binding</keyword>
<dbReference type="Pfam" id="PF01850">
    <property type="entry name" value="PIN"/>
    <property type="match status" value="1"/>
</dbReference>
<dbReference type="SUPFAM" id="SSF88723">
    <property type="entry name" value="PIN domain-like"/>
    <property type="match status" value="1"/>
</dbReference>
<comment type="similarity">
    <text evidence="7">Belongs to the PINc/VapC protein family.</text>
</comment>
<evidence type="ECO:0000256" key="6">
    <source>
        <dbReference type="ARBA" id="ARBA00022842"/>
    </source>
</evidence>
<reference evidence="9 10" key="1">
    <citation type="submission" date="2018-05" db="EMBL/GenBank/DDBJ databases">
        <title>Genomic Encyclopedia of Type Strains, Phase IV (KMG-IV): sequencing the most valuable type-strain genomes for metagenomic binning, comparative biology and taxonomic classification.</title>
        <authorList>
            <person name="Goeker M."/>
        </authorList>
    </citation>
    <scope>NUCLEOTIDE SEQUENCE [LARGE SCALE GENOMIC DNA]</scope>
    <source>
        <strain evidence="9 10">DSM 16791</strain>
    </source>
</reference>
<dbReference type="InterPro" id="IPR002716">
    <property type="entry name" value="PIN_dom"/>
</dbReference>
<dbReference type="EMBL" id="QGTR01000003">
    <property type="protein sequence ID" value="PWW00134.1"/>
    <property type="molecule type" value="Genomic_DNA"/>
</dbReference>
<organism evidence="9 10">
    <name type="scientific">Hoeflea marina</name>
    <dbReference type="NCBI Taxonomy" id="274592"/>
    <lineage>
        <taxon>Bacteria</taxon>
        <taxon>Pseudomonadati</taxon>
        <taxon>Pseudomonadota</taxon>
        <taxon>Alphaproteobacteria</taxon>
        <taxon>Hyphomicrobiales</taxon>
        <taxon>Rhizobiaceae</taxon>
        <taxon>Hoeflea</taxon>
    </lineage>
</organism>
<dbReference type="InterPro" id="IPR029060">
    <property type="entry name" value="PIN-like_dom_sf"/>
</dbReference>
<evidence type="ECO:0000256" key="4">
    <source>
        <dbReference type="ARBA" id="ARBA00022723"/>
    </source>
</evidence>
<dbReference type="CDD" id="cd18731">
    <property type="entry name" value="PIN_NgFitB-like"/>
    <property type="match status" value="1"/>
</dbReference>
<keyword evidence="6" id="KW-0460">Magnesium</keyword>
<comment type="caution">
    <text evidence="9">The sequence shown here is derived from an EMBL/GenBank/DDBJ whole genome shotgun (WGS) entry which is preliminary data.</text>
</comment>
<dbReference type="GO" id="GO:0004518">
    <property type="term" value="F:nuclease activity"/>
    <property type="evidence" value="ECO:0007669"/>
    <property type="project" value="UniProtKB-KW"/>
</dbReference>